<dbReference type="SUPFAM" id="SSF53850">
    <property type="entry name" value="Periplasmic binding protein-like II"/>
    <property type="match status" value="1"/>
</dbReference>
<comment type="caution">
    <text evidence="6">The sequence shown here is derived from an EMBL/GenBank/DDBJ whole genome shotgun (WGS) entry which is preliminary data.</text>
</comment>
<dbReference type="PANTHER" id="PTHR30537">
    <property type="entry name" value="HTH-TYPE TRANSCRIPTIONAL REGULATOR"/>
    <property type="match status" value="1"/>
</dbReference>
<dbReference type="SUPFAM" id="SSF46785">
    <property type="entry name" value="Winged helix' DNA-binding domain"/>
    <property type="match status" value="1"/>
</dbReference>
<dbReference type="InterPro" id="IPR058163">
    <property type="entry name" value="LysR-type_TF_proteobact-type"/>
</dbReference>
<feature type="domain" description="HTH lysR-type" evidence="5">
    <location>
        <begin position="10"/>
        <end position="59"/>
    </location>
</feature>
<dbReference type="Pfam" id="PF00126">
    <property type="entry name" value="HTH_1"/>
    <property type="match status" value="1"/>
</dbReference>
<dbReference type="GO" id="GO:0003700">
    <property type="term" value="F:DNA-binding transcription factor activity"/>
    <property type="evidence" value="ECO:0007669"/>
    <property type="project" value="InterPro"/>
</dbReference>
<sequence length="304" mass="34433">MREWQGISEFVAVAEQGSFTAAARQLDLSVAQVSRAVSELERRRAVKLFYRSTRKVSLTEEGHLYLQHCQHLVQGLDEANRAMGNLQARPQGLLRITAPVYFGETRIAPLLNRFLLDYPEVELELHLTNRKEDLIHGRYDLAIRLGNLEDSSLIAQRLGQRTHYIVGAPDYFNRVGKPQHPEDLKQHQLLAGTVENWRLQLAGRRVLVKPGRRLHCNSGLALLNAAEQGLGLAQLPDYYVSEALAQGSLQSVLNDYRQDNDGIWALYPQNRHLSAKVRAVVQHLRSQLHERSKNALDSNSLDSK</sequence>
<keyword evidence="2" id="KW-0805">Transcription regulation</keyword>
<dbReference type="GO" id="GO:0043565">
    <property type="term" value="F:sequence-specific DNA binding"/>
    <property type="evidence" value="ECO:0007669"/>
    <property type="project" value="TreeGrafter"/>
</dbReference>
<dbReference type="RefSeq" id="WP_126799297.1">
    <property type="nucleotide sequence ID" value="NZ_PIPO01000004.1"/>
</dbReference>
<comment type="similarity">
    <text evidence="1">Belongs to the LysR transcriptional regulatory family.</text>
</comment>
<dbReference type="FunFam" id="3.40.190.290:FF:000001">
    <property type="entry name" value="Transcriptional regulator, LysR family"/>
    <property type="match status" value="1"/>
</dbReference>
<dbReference type="PROSITE" id="PS50931">
    <property type="entry name" value="HTH_LYSR"/>
    <property type="match status" value="1"/>
</dbReference>
<evidence type="ECO:0000313" key="7">
    <source>
        <dbReference type="Proteomes" id="UP000287823"/>
    </source>
</evidence>
<evidence type="ECO:0000256" key="3">
    <source>
        <dbReference type="ARBA" id="ARBA00023125"/>
    </source>
</evidence>
<dbReference type="InterPro" id="IPR000847">
    <property type="entry name" value="LysR_HTH_N"/>
</dbReference>
<reference evidence="6 7" key="1">
    <citation type="journal article" date="2011" name="Front. Microbiol.">
        <title>Genomic signatures of strain selection and enhancement in Bacillus atrophaeus var. globigii, a historical biowarfare simulant.</title>
        <authorList>
            <person name="Gibbons H.S."/>
            <person name="Broomall S.M."/>
            <person name="McNew L.A."/>
            <person name="Daligault H."/>
            <person name="Chapman C."/>
            <person name="Bruce D."/>
            <person name="Karavis M."/>
            <person name="Krepps M."/>
            <person name="McGregor P.A."/>
            <person name="Hong C."/>
            <person name="Park K.H."/>
            <person name="Akmal A."/>
            <person name="Feldman A."/>
            <person name="Lin J.S."/>
            <person name="Chang W.E."/>
            <person name="Higgs B.W."/>
            <person name="Demirev P."/>
            <person name="Lindquist J."/>
            <person name="Liem A."/>
            <person name="Fochler E."/>
            <person name="Read T.D."/>
            <person name="Tapia R."/>
            <person name="Johnson S."/>
            <person name="Bishop-Lilly K.A."/>
            <person name="Detter C."/>
            <person name="Han C."/>
            <person name="Sozhamannan S."/>
            <person name="Rosenzweig C.N."/>
            <person name="Skowronski E.W."/>
        </authorList>
    </citation>
    <scope>NUCLEOTIDE SEQUENCE [LARGE SCALE GENOMIC DNA]</scope>
    <source>
        <strain evidence="6 7">Y4G10-17</strain>
    </source>
</reference>
<organism evidence="6 7">
    <name type="scientific">Aliidiomarina soli</name>
    <dbReference type="NCBI Taxonomy" id="1928574"/>
    <lineage>
        <taxon>Bacteria</taxon>
        <taxon>Pseudomonadati</taxon>
        <taxon>Pseudomonadota</taxon>
        <taxon>Gammaproteobacteria</taxon>
        <taxon>Alteromonadales</taxon>
        <taxon>Idiomarinaceae</taxon>
        <taxon>Aliidiomarina</taxon>
    </lineage>
</organism>
<dbReference type="PANTHER" id="PTHR30537:SF10">
    <property type="entry name" value="TRANSCRIPTIONAL REGULATOR-RELATED"/>
    <property type="match status" value="1"/>
</dbReference>
<dbReference type="AlphaFoldDB" id="A0A432WFI0"/>
<dbReference type="Gene3D" id="3.40.190.290">
    <property type="match status" value="1"/>
</dbReference>
<dbReference type="Gene3D" id="1.10.10.10">
    <property type="entry name" value="Winged helix-like DNA-binding domain superfamily/Winged helix DNA-binding domain"/>
    <property type="match status" value="1"/>
</dbReference>
<keyword evidence="4" id="KW-0804">Transcription</keyword>
<evidence type="ECO:0000256" key="1">
    <source>
        <dbReference type="ARBA" id="ARBA00009437"/>
    </source>
</evidence>
<accession>A0A432WFI0</accession>
<dbReference type="Proteomes" id="UP000287823">
    <property type="component" value="Unassembled WGS sequence"/>
</dbReference>
<dbReference type="EMBL" id="PIPO01000004">
    <property type="protein sequence ID" value="RUO32524.1"/>
    <property type="molecule type" value="Genomic_DNA"/>
</dbReference>
<keyword evidence="7" id="KW-1185">Reference proteome</keyword>
<evidence type="ECO:0000256" key="4">
    <source>
        <dbReference type="ARBA" id="ARBA00023163"/>
    </source>
</evidence>
<evidence type="ECO:0000313" key="6">
    <source>
        <dbReference type="EMBL" id="RUO32524.1"/>
    </source>
</evidence>
<gene>
    <name evidence="6" type="ORF">CWE14_10290</name>
</gene>
<dbReference type="InterPro" id="IPR005119">
    <property type="entry name" value="LysR_subst-bd"/>
</dbReference>
<dbReference type="FunFam" id="1.10.10.10:FF:000001">
    <property type="entry name" value="LysR family transcriptional regulator"/>
    <property type="match status" value="1"/>
</dbReference>
<dbReference type="InterPro" id="IPR036390">
    <property type="entry name" value="WH_DNA-bd_sf"/>
</dbReference>
<dbReference type="GO" id="GO:0006351">
    <property type="term" value="P:DNA-templated transcription"/>
    <property type="evidence" value="ECO:0007669"/>
    <property type="project" value="TreeGrafter"/>
</dbReference>
<proteinExistence type="inferred from homology"/>
<evidence type="ECO:0000259" key="5">
    <source>
        <dbReference type="PROSITE" id="PS50931"/>
    </source>
</evidence>
<keyword evidence="3" id="KW-0238">DNA-binding</keyword>
<dbReference type="Pfam" id="PF03466">
    <property type="entry name" value="LysR_substrate"/>
    <property type="match status" value="1"/>
</dbReference>
<evidence type="ECO:0000256" key="2">
    <source>
        <dbReference type="ARBA" id="ARBA00023015"/>
    </source>
</evidence>
<protein>
    <submittedName>
        <fullName evidence="6">LysR family transcriptional regulator</fullName>
    </submittedName>
</protein>
<dbReference type="InterPro" id="IPR036388">
    <property type="entry name" value="WH-like_DNA-bd_sf"/>
</dbReference>
<name>A0A432WFI0_9GAMM</name>